<dbReference type="PANTHER" id="PTHR43439">
    <property type="entry name" value="PHENYLACETATE-COENZYME A LIGASE"/>
    <property type="match status" value="1"/>
</dbReference>
<evidence type="ECO:0000256" key="3">
    <source>
        <dbReference type="ARBA" id="ARBA00022741"/>
    </source>
</evidence>
<feature type="domain" description="AMP-dependent synthetase/ligase" evidence="10">
    <location>
        <begin position="79"/>
        <end position="285"/>
    </location>
</feature>
<reference evidence="12 13" key="1">
    <citation type="submission" date="2019-03" db="EMBL/GenBank/DDBJ databases">
        <title>Metabolic potential of uncultured bacteria and archaea associated with petroleum seepage in deep-sea sediments.</title>
        <authorList>
            <person name="Dong X."/>
            <person name="Hubert C."/>
        </authorList>
    </citation>
    <scope>NUCLEOTIDE SEQUENCE [LARGE SCALE GENOMIC DNA]</scope>
    <source>
        <strain evidence="12">E44_bin92</strain>
    </source>
</reference>
<evidence type="ECO:0000313" key="12">
    <source>
        <dbReference type="EMBL" id="TES85045.1"/>
    </source>
</evidence>
<feature type="domain" description="AMP-dependent ligase C-terminal" evidence="11">
    <location>
        <begin position="335"/>
        <end position="430"/>
    </location>
</feature>
<comment type="caution">
    <text evidence="12">The sequence shown here is derived from an EMBL/GenBank/DDBJ whole genome shotgun (WGS) entry which is preliminary data.</text>
</comment>
<dbReference type="Pfam" id="PF00501">
    <property type="entry name" value="AMP-binding"/>
    <property type="match status" value="1"/>
</dbReference>
<comment type="function">
    <text evidence="9">Catalyzes the activation of phenylacetic acid (PA) to phenylacetyl-CoA (PA-CoA).</text>
</comment>
<gene>
    <name evidence="12" type="ORF">E3J95_05340</name>
</gene>
<dbReference type="InterPro" id="IPR042099">
    <property type="entry name" value="ANL_N_sf"/>
</dbReference>
<evidence type="ECO:0000256" key="9">
    <source>
        <dbReference type="PIRNR" id="PIRNR006444"/>
    </source>
</evidence>
<comment type="pathway">
    <text evidence="4 9">Aromatic compound metabolism; phenylacetate degradation.</text>
</comment>
<dbReference type="GO" id="GO:0010124">
    <property type="term" value="P:phenylacetate catabolic process"/>
    <property type="evidence" value="ECO:0007669"/>
    <property type="project" value="UniProtKB-UniRule"/>
</dbReference>
<dbReference type="FunFam" id="3.40.50.12780:FF:000016">
    <property type="entry name" value="Phenylacetate-coenzyme A ligase"/>
    <property type="match status" value="1"/>
</dbReference>
<dbReference type="PIRSF" id="PIRSF006444">
    <property type="entry name" value="PaaK"/>
    <property type="match status" value="1"/>
</dbReference>
<dbReference type="EMBL" id="SOKU01000263">
    <property type="protein sequence ID" value="TES85045.1"/>
    <property type="molecule type" value="Genomic_DNA"/>
</dbReference>
<dbReference type="UniPathway" id="UPA00930"/>
<dbReference type="InterPro" id="IPR011880">
    <property type="entry name" value="PA_CoA_ligase"/>
</dbReference>
<dbReference type="Gene3D" id="3.40.50.12780">
    <property type="entry name" value="N-terminal domain of ligase-like"/>
    <property type="match status" value="1"/>
</dbReference>
<evidence type="ECO:0000256" key="5">
    <source>
        <dbReference type="ARBA" id="ARBA00061566"/>
    </source>
</evidence>
<evidence type="ECO:0000259" key="10">
    <source>
        <dbReference type="Pfam" id="PF00501"/>
    </source>
</evidence>
<dbReference type="Gene3D" id="3.30.300.30">
    <property type="match status" value="1"/>
</dbReference>
<dbReference type="InterPro" id="IPR045851">
    <property type="entry name" value="AMP-bd_C_sf"/>
</dbReference>
<dbReference type="SUPFAM" id="SSF56801">
    <property type="entry name" value="Acetyl-CoA synthetase-like"/>
    <property type="match status" value="1"/>
</dbReference>
<dbReference type="GO" id="GO:0047475">
    <property type="term" value="F:phenylacetate-CoA ligase activity"/>
    <property type="evidence" value="ECO:0007669"/>
    <property type="project" value="UniProtKB-EC"/>
</dbReference>
<comment type="subunit">
    <text evidence="1">Monomer.</text>
</comment>
<evidence type="ECO:0000256" key="2">
    <source>
        <dbReference type="ARBA" id="ARBA00022598"/>
    </source>
</evidence>
<dbReference type="InterPro" id="IPR000873">
    <property type="entry name" value="AMP-dep_synth/lig_dom"/>
</dbReference>
<name>A0A523QHP1_UNCAE</name>
<keyword evidence="3 9" id="KW-0547">Nucleotide-binding</keyword>
<evidence type="ECO:0000256" key="7">
    <source>
        <dbReference type="ARBA" id="ARBA00068695"/>
    </source>
</evidence>
<protein>
    <recommendedName>
        <fullName evidence="7 9">Phenylacetate-coenzyme A ligase</fullName>
        <ecNumber evidence="6 9">6.2.1.30</ecNumber>
    </recommendedName>
    <alternativeName>
        <fullName evidence="8 9">Phenylacetyl-CoA ligase</fullName>
    </alternativeName>
</protein>
<evidence type="ECO:0000313" key="13">
    <source>
        <dbReference type="Proteomes" id="UP000320781"/>
    </source>
</evidence>
<comment type="catalytic activity">
    <reaction evidence="9">
        <text>2-phenylacetate + ATP + CoA = phenylacetyl-CoA + AMP + diphosphate</text>
        <dbReference type="Rhea" id="RHEA:20956"/>
        <dbReference type="ChEBI" id="CHEBI:18401"/>
        <dbReference type="ChEBI" id="CHEBI:30616"/>
        <dbReference type="ChEBI" id="CHEBI:33019"/>
        <dbReference type="ChEBI" id="CHEBI:57287"/>
        <dbReference type="ChEBI" id="CHEBI:57390"/>
        <dbReference type="ChEBI" id="CHEBI:456215"/>
        <dbReference type="EC" id="6.2.1.30"/>
    </reaction>
</comment>
<dbReference type="GO" id="GO:0000166">
    <property type="term" value="F:nucleotide binding"/>
    <property type="evidence" value="ECO:0007669"/>
    <property type="project" value="UniProtKB-KW"/>
</dbReference>
<proteinExistence type="inferred from homology"/>
<dbReference type="PANTHER" id="PTHR43439:SF1">
    <property type="entry name" value="PHENYLACETATE-COENZYME A LIGASE"/>
    <property type="match status" value="1"/>
</dbReference>
<dbReference type="CDD" id="cd05913">
    <property type="entry name" value="PaaK"/>
    <property type="match status" value="1"/>
</dbReference>
<keyword evidence="2 9" id="KW-0436">Ligase</keyword>
<dbReference type="InterPro" id="IPR051414">
    <property type="entry name" value="Adenylate-forming_Reductase"/>
</dbReference>
<evidence type="ECO:0000259" key="11">
    <source>
        <dbReference type="Pfam" id="PF14535"/>
    </source>
</evidence>
<sequence length="438" mass="49156">MSMWNPQFEGMAKDELRQLQLERLQATLNRVYRSVAFYRKLFNQVGLIPEEINSLEELSRIPFTSKETLHQSYPYEMFAVPLREVVRLQCTSGTTGEPIVVGYTRNDLVHWTEVSARVLCAGGVTKDDVVQICFDYSLFGGGLGFHYGAELIGASVIPGSNLDPAREVLIARDYRTTALVATPGFGVRFAAAIRKKGLSPADIYLKRGLFTGEPFSDATRREIEEELNIKATDNYGLSEIAWPGVAAECEKKKGLHIFEDELIPEIIDPQTKKPLPLGKKGELVLTTITKEAFPLIRYRTGDITRFDSSPCECGRSLIRMEKVAGRTDEMVTINGVSFFPSQIEHIFSQIRGVEARSCLVIDRRGDQDILKVLVEVSEEVFFDEMKKLQDLKSTVEREIHRDLGISAKVTLAEPESFARKTEGKRVIDKRERAAGGEP</sequence>
<evidence type="ECO:0000256" key="8">
    <source>
        <dbReference type="ARBA" id="ARBA00075111"/>
    </source>
</evidence>
<dbReference type="Proteomes" id="UP000320781">
    <property type="component" value="Unassembled WGS sequence"/>
</dbReference>
<dbReference type="EC" id="6.2.1.30" evidence="6 9"/>
<evidence type="ECO:0000256" key="6">
    <source>
        <dbReference type="ARBA" id="ARBA00066629"/>
    </source>
</evidence>
<dbReference type="Pfam" id="PF14535">
    <property type="entry name" value="AMP-binding_C_2"/>
    <property type="match status" value="1"/>
</dbReference>
<evidence type="ECO:0000256" key="4">
    <source>
        <dbReference type="ARBA" id="ARBA00060591"/>
    </source>
</evidence>
<comment type="similarity">
    <text evidence="5 9">Belongs to the phenylacetyl-CoA ligase family.</text>
</comment>
<dbReference type="InterPro" id="IPR028154">
    <property type="entry name" value="AMP-dep_Lig_C"/>
</dbReference>
<dbReference type="AlphaFoldDB" id="A0A523QHP1"/>
<organism evidence="12 13">
    <name type="scientific">Aerophobetes bacterium</name>
    <dbReference type="NCBI Taxonomy" id="2030807"/>
    <lineage>
        <taxon>Bacteria</taxon>
        <taxon>Candidatus Aerophobota</taxon>
    </lineage>
</organism>
<accession>A0A523QHP1</accession>
<evidence type="ECO:0000256" key="1">
    <source>
        <dbReference type="ARBA" id="ARBA00011245"/>
    </source>
</evidence>